<dbReference type="CDD" id="cd04334">
    <property type="entry name" value="ProRS-INS"/>
    <property type="match status" value="1"/>
</dbReference>
<dbReference type="InterPro" id="IPR004500">
    <property type="entry name" value="Pro-tRNA-synth_IIa_bac-type"/>
</dbReference>
<dbReference type="CDD" id="cd00779">
    <property type="entry name" value="ProRS_core_prok"/>
    <property type="match status" value="1"/>
</dbReference>
<dbReference type="AlphaFoldDB" id="A0A0M6W8V3"/>
<comment type="function">
    <text evidence="10">Catalyzes the attachment of proline to tRNA(Pro) in a two-step reaction: proline is first activated by ATP to form Pro-AMP and then transferred to the acceptor end of tRNA(Pro). As ProRS can inadvertently accommodate and process non-cognate amino acids such as alanine and cysteine, to avoid such errors it has two additional distinct editing activities against alanine. One activity is designated as 'pretransfer' editing and involves the tRNA(Pro)-independent hydrolysis of activated Ala-AMP. The other activity is designated 'posttransfer' editing and involves deacylation of mischarged Ala-tRNA(Pro). The misacylated Cys-tRNA(Pro) is not edited by ProRS.</text>
</comment>
<dbReference type="Pfam" id="PF03129">
    <property type="entry name" value="HGTP_anticodon"/>
    <property type="match status" value="1"/>
</dbReference>
<dbReference type="InterPro" id="IPR050062">
    <property type="entry name" value="Pro-tRNA_synthetase"/>
</dbReference>
<evidence type="ECO:0000256" key="10">
    <source>
        <dbReference type="HAMAP-Rule" id="MF_01569"/>
    </source>
</evidence>
<evidence type="ECO:0000256" key="5">
    <source>
        <dbReference type="ARBA" id="ARBA00022741"/>
    </source>
</evidence>
<keyword evidence="13" id="KW-1185">Reference proteome</keyword>
<dbReference type="SUPFAM" id="SSF55826">
    <property type="entry name" value="YbaK/ProRS associated domain"/>
    <property type="match status" value="1"/>
</dbReference>
<dbReference type="GO" id="GO:0002161">
    <property type="term" value="F:aminoacyl-tRNA deacylase activity"/>
    <property type="evidence" value="ECO:0007669"/>
    <property type="project" value="InterPro"/>
</dbReference>
<dbReference type="NCBIfam" id="TIGR00409">
    <property type="entry name" value="proS_fam_II"/>
    <property type="match status" value="1"/>
</dbReference>
<dbReference type="PANTHER" id="PTHR42753">
    <property type="entry name" value="MITOCHONDRIAL RIBOSOME PROTEIN L39/PROLYL-TRNA LIGASE FAMILY MEMBER"/>
    <property type="match status" value="1"/>
</dbReference>
<dbReference type="Pfam" id="PF00587">
    <property type="entry name" value="tRNA-synt_2b"/>
    <property type="match status" value="1"/>
</dbReference>
<evidence type="ECO:0000256" key="4">
    <source>
        <dbReference type="ARBA" id="ARBA00022598"/>
    </source>
</evidence>
<dbReference type="SUPFAM" id="SSF55681">
    <property type="entry name" value="Class II aaRS and biotin synthetases"/>
    <property type="match status" value="1"/>
</dbReference>
<keyword evidence="7 10" id="KW-0648">Protein biosynthesis</keyword>
<dbReference type="InterPro" id="IPR044140">
    <property type="entry name" value="ProRS_anticodon_short"/>
</dbReference>
<dbReference type="InterPro" id="IPR045864">
    <property type="entry name" value="aa-tRNA-synth_II/BPL/LPL"/>
</dbReference>
<dbReference type="GO" id="GO:0005524">
    <property type="term" value="F:ATP binding"/>
    <property type="evidence" value="ECO:0007669"/>
    <property type="project" value="UniProtKB-UniRule"/>
</dbReference>
<evidence type="ECO:0000259" key="11">
    <source>
        <dbReference type="PROSITE" id="PS50862"/>
    </source>
</evidence>
<comment type="subunit">
    <text evidence="2 10">Homodimer.</text>
</comment>
<dbReference type="InterPro" id="IPR023717">
    <property type="entry name" value="Pro-tRNA-Synthase_IIa_type1"/>
</dbReference>
<evidence type="ECO:0000256" key="9">
    <source>
        <dbReference type="ARBA" id="ARBA00047671"/>
    </source>
</evidence>
<keyword evidence="8 10" id="KW-0030">Aminoacyl-tRNA synthetase</keyword>
<protein>
    <recommendedName>
        <fullName evidence="10">Proline--tRNA ligase</fullName>
        <ecNumber evidence="10">6.1.1.15</ecNumber>
    </recommendedName>
    <alternativeName>
        <fullName evidence="10">Prolyl-tRNA synthetase</fullName>
        <shortName evidence="10">ProRS</shortName>
    </alternativeName>
</protein>
<comment type="subcellular location">
    <subcellularLocation>
        <location evidence="1 10">Cytoplasm</location>
    </subcellularLocation>
</comment>
<dbReference type="NCBIfam" id="NF006625">
    <property type="entry name" value="PRK09194.1"/>
    <property type="match status" value="1"/>
</dbReference>
<keyword evidence="6 10" id="KW-0067">ATP-binding</keyword>
<dbReference type="Gene3D" id="3.40.50.800">
    <property type="entry name" value="Anticodon-binding domain"/>
    <property type="match status" value="1"/>
</dbReference>
<dbReference type="GO" id="GO:0004827">
    <property type="term" value="F:proline-tRNA ligase activity"/>
    <property type="evidence" value="ECO:0007669"/>
    <property type="project" value="UniProtKB-UniRule"/>
</dbReference>
<dbReference type="InterPro" id="IPR007214">
    <property type="entry name" value="YbaK/aa-tRNA-synth-assoc-dom"/>
</dbReference>
<dbReference type="CDD" id="cd00861">
    <property type="entry name" value="ProRS_anticodon_short"/>
    <property type="match status" value="1"/>
</dbReference>
<evidence type="ECO:0000313" key="13">
    <source>
        <dbReference type="Proteomes" id="UP000242301"/>
    </source>
</evidence>
<dbReference type="EMBL" id="CVRF01000003">
    <property type="protein sequence ID" value="CRK85806.1"/>
    <property type="molecule type" value="Genomic_DNA"/>
</dbReference>
<dbReference type="GO" id="GO:0006433">
    <property type="term" value="P:prolyl-tRNA aminoacylation"/>
    <property type="evidence" value="ECO:0007669"/>
    <property type="project" value="UniProtKB-UniRule"/>
</dbReference>
<evidence type="ECO:0000256" key="2">
    <source>
        <dbReference type="ARBA" id="ARBA00011738"/>
    </source>
</evidence>
<dbReference type="HAMAP" id="MF_01569">
    <property type="entry name" value="Pro_tRNA_synth_type1"/>
    <property type="match status" value="1"/>
</dbReference>
<dbReference type="FunFam" id="3.30.930.10:FF:000042">
    <property type="entry name" value="probable proline--tRNA ligase, mitochondrial"/>
    <property type="match status" value="1"/>
</dbReference>
<evidence type="ECO:0000256" key="3">
    <source>
        <dbReference type="ARBA" id="ARBA00022490"/>
    </source>
</evidence>
<dbReference type="InterPro" id="IPR033730">
    <property type="entry name" value="ProRS_core_prok"/>
</dbReference>
<dbReference type="PANTHER" id="PTHR42753:SF2">
    <property type="entry name" value="PROLINE--TRNA LIGASE"/>
    <property type="match status" value="1"/>
</dbReference>
<dbReference type="InterPro" id="IPR006195">
    <property type="entry name" value="aa-tRNA-synth_II"/>
</dbReference>
<proteinExistence type="inferred from homology"/>
<dbReference type="GO" id="GO:0005829">
    <property type="term" value="C:cytosol"/>
    <property type="evidence" value="ECO:0007669"/>
    <property type="project" value="TreeGrafter"/>
</dbReference>
<dbReference type="Pfam" id="PF04073">
    <property type="entry name" value="tRNA_edit"/>
    <property type="match status" value="1"/>
</dbReference>
<keyword evidence="4 10" id="KW-0436">Ligase</keyword>
<dbReference type="InterPro" id="IPR004154">
    <property type="entry name" value="Anticodon-bd"/>
</dbReference>
<sequence>MRTSKYLLSTLKETPLNAEAISHKLMLRAGMIYNISSGIYSWLPTGLRVLRKIENIIRKEMEKIGAIELFLPVVQPVDLWRKSGRLELYGSELFRFVDRNNRNFILGPTHEEVISNLIRDLVISYKQLPLNLFQIQTKFRDEVRPRYGVMRSREFIMKDAYSFHIDHESLQKTYNIMYDTYKKIFSRIGLKFYVVKADTGSIGGSISHEFQVIVKNGENSIVFSTESDFVEKIEFTEAVLPSLSYKKPAKKMSIIDTINIKTINDLVKQFNFPIDKIVKTLIVHANENSSNHLIALLIRGDHKLNKIKAEKHPLVTSPLQFATKKEIKDIINADPGFLGPVNISIPIIADRSVIVMNDFISGSNIKGKHYIGINWLRDLPLPEEYDLRDVVDGDMSPDGKGILKIKRGIEIGHIFQLGTKYSEIINVSVQDKKGRNQIITMGCYGIGITRIIAAAIEQNHDDRGIIWSDVIAPFQVAILPIDIYRSYRVRKVAEDLYIKLNRSGIDVILDDRNERVGVMFSDMELIGVPYLIIIGEHNLNKNKVEYRERCSNDKKLIEVDNIIFFLKEKLAHCFV</sequence>
<organism evidence="12 13">
    <name type="scientific">Candidatus Providencia siddallii</name>
    <dbReference type="NCBI Taxonomy" id="1715285"/>
    <lineage>
        <taxon>Bacteria</taxon>
        <taxon>Pseudomonadati</taxon>
        <taxon>Pseudomonadota</taxon>
        <taxon>Gammaproteobacteria</taxon>
        <taxon>Enterobacterales</taxon>
        <taxon>Morganellaceae</taxon>
        <taxon>Providencia</taxon>
    </lineage>
</organism>
<dbReference type="InterPro" id="IPR002316">
    <property type="entry name" value="Pro-tRNA-ligase_IIa"/>
</dbReference>
<dbReference type="SUPFAM" id="SSF52954">
    <property type="entry name" value="Class II aaRS ABD-related"/>
    <property type="match status" value="1"/>
</dbReference>
<keyword evidence="3 10" id="KW-0963">Cytoplasm</keyword>
<dbReference type="Proteomes" id="UP000242301">
    <property type="component" value="Unassembled WGS sequence"/>
</dbReference>
<comment type="similarity">
    <text evidence="10">Belongs to the class-II aminoacyl-tRNA synthetase family. ProS type 1 subfamily.</text>
</comment>
<dbReference type="Gene3D" id="3.90.960.10">
    <property type="entry name" value="YbaK/aminoacyl-tRNA synthetase-associated domain"/>
    <property type="match status" value="1"/>
</dbReference>
<accession>A0A0M6W8V3</accession>
<keyword evidence="5 10" id="KW-0547">Nucleotide-binding</keyword>
<dbReference type="EC" id="6.1.1.15" evidence="10"/>
<evidence type="ECO:0000256" key="7">
    <source>
        <dbReference type="ARBA" id="ARBA00022917"/>
    </source>
</evidence>
<feature type="domain" description="Aminoacyl-transfer RNA synthetases class-II family profile" evidence="11">
    <location>
        <begin position="38"/>
        <end position="480"/>
    </location>
</feature>
<gene>
    <name evidence="10 12" type="primary">proS</name>
    <name evidence="12" type="ORF">SOFFGTOCOR_0389</name>
</gene>
<dbReference type="InterPro" id="IPR002314">
    <property type="entry name" value="aa-tRNA-synt_IIb"/>
</dbReference>
<evidence type="ECO:0000313" key="12">
    <source>
        <dbReference type="EMBL" id="CRK85806.1"/>
    </source>
</evidence>
<reference evidence="13" key="1">
    <citation type="submission" date="2015-05" db="EMBL/GenBank/DDBJ databases">
        <authorList>
            <person name="Manzano-Marin A."/>
        </authorList>
    </citation>
    <scope>NUCLEOTIDE SEQUENCE [LARGE SCALE GENOMIC DNA]</scope>
    <source>
        <strain evidence="13">officinalis</strain>
    </source>
</reference>
<dbReference type="Gene3D" id="3.30.930.10">
    <property type="entry name" value="Bira Bifunctional Protein, Domain 2"/>
    <property type="match status" value="2"/>
</dbReference>
<dbReference type="InterPro" id="IPR036754">
    <property type="entry name" value="YbaK/aa-tRNA-synt-asso_dom_sf"/>
</dbReference>
<evidence type="ECO:0000256" key="6">
    <source>
        <dbReference type="ARBA" id="ARBA00022840"/>
    </source>
</evidence>
<comment type="catalytic activity">
    <reaction evidence="9 10">
        <text>tRNA(Pro) + L-proline + ATP = L-prolyl-tRNA(Pro) + AMP + diphosphate</text>
        <dbReference type="Rhea" id="RHEA:14305"/>
        <dbReference type="Rhea" id="RHEA-COMP:9700"/>
        <dbReference type="Rhea" id="RHEA-COMP:9702"/>
        <dbReference type="ChEBI" id="CHEBI:30616"/>
        <dbReference type="ChEBI" id="CHEBI:33019"/>
        <dbReference type="ChEBI" id="CHEBI:60039"/>
        <dbReference type="ChEBI" id="CHEBI:78442"/>
        <dbReference type="ChEBI" id="CHEBI:78532"/>
        <dbReference type="ChEBI" id="CHEBI:456215"/>
        <dbReference type="EC" id="6.1.1.15"/>
    </reaction>
</comment>
<evidence type="ECO:0000256" key="1">
    <source>
        <dbReference type="ARBA" id="ARBA00004496"/>
    </source>
</evidence>
<evidence type="ECO:0000256" key="8">
    <source>
        <dbReference type="ARBA" id="ARBA00023146"/>
    </source>
</evidence>
<dbReference type="STRING" id="1715285.SOFFGTOCOR_0389"/>
<comment type="domain">
    <text evidence="10">Consists of three domains: the N-terminal catalytic domain, the editing domain and the C-terminal anticodon-binding domain.</text>
</comment>
<dbReference type="InterPro" id="IPR036621">
    <property type="entry name" value="Anticodon-bd_dom_sf"/>
</dbReference>
<dbReference type="PROSITE" id="PS50862">
    <property type="entry name" value="AA_TRNA_LIGASE_II"/>
    <property type="match status" value="1"/>
</dbReference>
<dbReference type="PRINTS" id="PR01046">
    <property type="entry name" value="TRNASYNTHPRO"/>
</dbReference>
<name>A0A0M6W8V3_9GAMM</name>